<organism evidence="11 12">
    <name type="scientific">Peptoniphilus olsenii</name>
    <dbReference type="NCBI Taxonomy" id="411570"/>
    <lineage>
        <taxon>Bacteria</taxon>
        <taxon>Bacillati</taxon>
        <taxon>Bacillota</taxon>
        <taxon>Tissierellia</taxon>
        <taxon>Tissierellales</taxon>
        <taxon>Peptoniphilaceae</taxon>
        <taxon>Peptoniphilus</taxon>
    </lineage>
</organism>
<comment type="function">
    <text evidence="9">Acts as a magnesium transporter.</text>
</comment>
<keyword evidence="4 9" id="KW-0812">Transmembrane</keyword>
<dbReference type="NCBIfam" id="TIGR00400">
    <property type="entry name" value="mgtE"/>
    <property type="match status" value="1"/>
</dbReference>
<dbReference type="CDD" id="cd04606">
    <property type="entry name" value="CBS_pair_Mg_transporter"/>
    <property type="match status" value="1"/>
</dbReference>
<dbReference type="PANTHER" id="PTHR43773">
    <property type="entry name" value="MAGNESIUM TRANSPORTER MGTE"/>
    <property type="match status" value="1"/>
</dbReference>
<dbReference type="SUPFAM" id="SSF54631">
    <property type="entry name" value="CBS-domain pair"/>
    <property type="match status" value="1"/>
</dbReference>
<dbReference type="PANTHER" id="PTHR43773:SF1">
    <property type="entry name" value="MAGNESIUM TRANSPORTER MGTE"/>
    <property type="match status" value="1"/>
</dbReference>
<keyword evidence="3 9" id="KW-0813">Transport</keyword>
<evidence type="ECO:0000259" key="10">
    <source>
        <dbReference type="PROSITE" id="PS51371"/>
    </source>
</evidence>
<keyword evidence="12" id="KW-1185">Reference proteome</keyword>
<dbReference type="RefSeq" id="WP_354367968.1">
    <property type="nucleotide sequence ID" value="NZ_JBEPMA010000005.1"/>
</dbReference>
<gene>
    <name evidence="11" type="ORF">ABID14_001109</name>
</gene>
<dbReference type="InterPro" id="IPR046342">
    <property type="entry name" value="CBS_dom_sf"/>
</dbReference>
<evidence type="ECO:0000313" key="11">
    <source>
        <dbReference type="EMBL" id="MET3617478.1"/>
    </source>
</evidence>
<dbReference type="Pfam" id="PF01769">
    <property type="entry name" value="MgtE"/>
    <property type="match status" value="1"/>
</dbReference>
<feature type="transmembrane region" description="Helical" evidence="9">
    <location>
        <begin position="354"/>
        <end position="375"/>
    </location>
</feature>
<dbReference type="Gene3D" id="1.10.357.20">
    <property type="entry name" value="SLC41 divalent cation transporters, integral membrane domain"/>
    <property type="match status" value="1"/>
</dbReference>
<dbReference type="EMBL" id="JBEPMA010000005">
    <property type="protein sequence ID" value="MET3617478.1"/>
    <property type="molecule type" value="Genomic_DNA"/>
</dbReference>
<evidence type="ECO:0000256" key="8">
    <source>
        <dbReference type="PROSITE-ProRule" id="PRU00703"/>
    </source>
</evidence>
<dbReference type="SUPFAM" id="SSF158791">
    <property type="entry name" value="MgtE N-terminal domain-like"/>
    <property type="match status" value="1"/>
</dbReference>
<dbReference type="Proteomes" id="UP001549162">
    <property type="component" value="Unassembled WGS sequence"/>
</dbReference>
<dbReference type="SMART" id="SM00116">
    <property type="entry name" value="CBS"/>
    <property type="match status" value="2"/>
</dbReference>
<keyword evidence="9" id="KW-0479">Metal-binding</keyword>
<feature type="transmembrane region" description="Helical" evidence="9">
    <location>
        <begin position="419"/>
        <end position="445"/>
    </location>
</feature>
<keyword evidence="5 9" id="KW-0460">Magnesium</keyword>
<evidence type="ECO:0000256" key="1">
    <source>
        <dbReference type="ARBA" id="ARBA00004141"/>
    </source>
</evidence>
<keyword evidence="8" id="KW-0129">CBS domain</keyword>
<dbReference type="SUPFAM" id="SSF161093">
    <property type="entry name" value="MgtE membrane domain-like"/>
    <property type="match status" value="1"/>
</dbReference>
<evidence type="ECO:0000256" key="9">
    <source>
        <dbReference type="RuleBase" id="RU362011"/>
    </source>
</evidence>
<dbReference type="InterPro" id="IPR006669">
    <property type="entry name" value="MgtE_transporter"/>
</dbReference>
<dbReference type="InterPro" id="IPR006668">
    <property type="entry name" value="Mg_transptr_MgtE_intracell_dom"/>
</dbReference>
<evidence type="ECO:0000313" key="12">
    <source>
        <dbReference type="Proteomes" id="UP001549162"/>
    </source>
</evidence>
<dbReference type="PROSITE" id="PS51371">
    <property type="entry name" value="CBS"/>
    <property type="match status" value="2"/>
</dbReference>
<name>A0ABV2JA50_9FIRM</name>
<reference evidence="11 12" key="1">
    <citation type="submission" date="2024-06" db="EMBL/GenBank/DDBJ databases">
        <title>Genomic Encyclopedia of Type Strains, Phase IV (KMG-IV): sequencing the most valuable type-strain genomes for metagenomic binning, comparative biology and taxonomic classification.</title>
        <authorList>
            <person name="Goeker M."/>
        </authorList>
    </citation>
    <scope>NUCLEOTIDE SEQUENCE [LARGE SCALE GENOMIC DNA]</scope>
    <source>
        <strain evidence="11 12">DSM 21460</strain>
    </source>
</reference>
<dbReference type="Gene3D" id="3.10.580.10">
    <property type="entry name" value="CBS-domain"/>
    <property type="match status" value="1"/>
</dbReference>
<dbReference type="SMART" id="SM00924">
    <property type="entry name" value="MgtE_N"/>
    <property type="match status" value="1"/>
</dbReference>
<sequence length="446" mass="49396">MINIEEEINEIVISGSSRRANNLFEEYHPVDIGQVIEDLDEDDLKDFINLLLFQNVALLLESSEDEVIVKITSFFTNGELIQIFTHMETSLVADLLGLLSTFRRKEILSTMKKSDSNVLKMILSFDEESAGGIMTTNFISLRETLTVEEAIAKIRTISPETEIIEEIFVTDNLHRLKGYVTIRDLLVSASKTQLIDIAEEIDFYVRGSDDQEEAANLFSKYELDVLPVVNANMAILGVITSEDIISVIDQEYSEDILQMHGVNADEEYDSSILQSFKSRVPWLVVNLATAFLASSVVKGFESTISQVVVLSAAMPVVTGMGGNAGSQTLSIILTSLARGEMSLKEDFKLIIKEIFLGLSEGAIIGIIAGAVFTIWHKNIYLGIILFLAMTLNMIIACSMGFFIPLFLDKLKVDPAVASSIFLTTFTDVCGFFIFLGLATMFLPLLL</sequence>
<accession>A0ABV2JA50</accession>
<dbReference type="Gene3D" id="1.25.60.10">
    <property type="entry name" value="MgtE N-terminal domain-like"/>
    <property type="match status" value="1"/>
</dbReference>
<feature type="domain" description="CBS" evidence="10">
    <location>
        <begin position="134"/>
        <end position="197"/>
    </location>
</feature>
<dbReference type="InterPro" id="IPR038076">
    <property type="entry name" value="MgtE_N_sf"/>
</dbReference>
<evidence type="ECO:0000256" key="2">
    <source>
        <dbReference type="ARBA" id="ARBA00009749"/>
    </source>
</evidence>
<keyword evidence="9" id="KW-1003">Cell membrane</keyword>
<dbReference type="InterPro" id="IPR006667">
    <property type="entry name" value="SLC41_membr_dom"/>
</dbReference>
<dbReference type="Pfam" id="PF03448">
    <property type="entry name" value="MgtE_N"/>
    <property type="match status" value="1"/>
</dbReference>
<keyword evidence="7 9" id="KW-0472">Membrane</keyword>
<feature type="domain" description="CBS" evidence="10">
    <location>
        <begin position="198"/>
        <end position="256"/>
    </location>
</feature>
<feature type="transmembrane region" description="Helical" evidence="9">
    <location>
        <begin position="381"/>
        <end position="407"/>
    </location>
</feature>
<comment type="similarity">
    <text evidence="2 9">Belongs to the SLC41A transporter family.</text>
</comment>
<protein>
    <recommendedName>
        <fullName evidence="9">Magnesium transporter MgtE</fullName>
    </recommendedName>
</protein>
<evidence type="ECO:0000256" key="3">
    <source>
        <dbReference type="ARBA" id="ARBA00022448"/>
    </source>
</evidence>
<comment type="caution">
    <text evidence="9">Lacks conserved residue(s) required for the propagation of feature annotation.</text>
</comment>
<comment type="subunit">
    <text evidence="9">Homodimer.</text>
</comment>
<evidence type="ECO:0000256" key="4">
    <source>
        <dbReference type="ARBA" id="ARBA00022692"/>
    </source>
</evidence>
<evidence type="ECO:0000256" key="5">
    <source>
        <dbReference type="ARBA" id="ARBA00022842"/>
    </source>
</evidence>
<dbReference type="InterPro" id="IPR000644">
    <property type="entry name" value="CBS_dom"/>
</dbReference>
<proteinExistence type="inferred from homology"/>
<dbReference type="InterPro" id="IPR036739">
    <property type="entry name" value="SLC41_membr_dom_sf"/>
</dbReference>
<comment type="subcellular location">
    <subcellularLocation>
        <location evidence="9">Cell membrane</location>
        <topology evidence="9">Multi-pass membrane protein</topology>
    </subcellularLocation>
    <subcellularLocation>
        <location evidence="1">Membrane</location>
        <topology evidence="1">Multi-pass membrane protein</topology>
    </subcellularLocation>
</comment>
<comment type="caution">
    <text evidence="11">The sequence shown here is derived from an EMBL/GenBank/DDBJ whole genome shotgun (WGS) entry which is preliminary data.</text>
</comment>
<evidence type="ECO:0000256" key="7">
    <source>
        <dbReference type="ARBA" id="ARBA00023136"/>
    </source>
</evidence>
<evidence type="ECO:0000256" key="6">
    <source>
        <dbReference type="ARBA" id="ARBA00022989"/>
    </source>
</evidence>
<dbReference type="Pfam" id="PF00571">
    <property type="entry name" value="CBS"/>
    <property type="match status" value="2"/>
</dbReference>
<keyword evidence="6 9" id="KW-1133">Transmembrane helix</keyword>